<dbReference type="GO" id="GO:0003906">
    <property type="term" value="F:DNA-(apurinic or apyrimidinic site) endonuclease activity"/>
    <property type="evidence" value="ECO:0007669"/>
    <property type="project" value="TreeGrafter"/>
</dbReference>
<evidence type="ECO:0000259" key="11">
    <source>
        <dbReference type="Pfam" id="PF03372"/>
    </source>
</evidence>
<evidence type="ECO:0000256" key="2">
    <source>
        <dbReference type="ARBA" id="ARBA00007092"/>
    </source>
</evidence>
<evidence type="ECO:0000256" key="6">
    <source>
        <dbReference type="PIRSR" id="PIRSR604808-1"/>
    </source>
</evidence>
<gene>
    <name evidence="12" type="ORF">PPERSA_05832</name>
</gene>
<dbReference type="OrthoDB" id="498125at2759"/>
<keyword evidence="12" id="KW-0255">Endonuclease</keyword>
<feature type="binding site" evidence="7">
    <location>
        <position position="310"/>
    </location>
    <ligand>
        <name>Mg(2+)</name>
        <dbReference type="ChEBI" id="CHEBI:18420"/>
        <label>1</label>
    </ligand>
</feature>
<dbReference type="GO" id="GO:0005634">
    <property type="term" value="C:nucleus"/>
    <property type="evidence" value="ECO:0007669"/>
    <property type="project" value="TreeGrafter"/>
</dbReference>
<dbReference type="EC" id="3.1.11.2" evidence="9"/>
<feature type="active site" evidence="6">
    <location>
        <position position="173"/>
    </location>
</feature>
<feature type="active site" description="Proton donor/acceptor" evidence="6">
    <location>
        <position position="213"/>
    </location>
</feature>
<keyword evidence="9" id="KW-0234">DNA repair</keyword>
<dbReference type="NCBIfam" id="TIGR00195">
    <property type="entry name" value="exoDNase_III"/>
    <property type="match status" value="1"/>
</dbReference>
<feature type="compositionally biased region" description="Basic residues" evidence="10">
    <location>
        <begin position="1"/>
        <end position="10"/>
    </location>
</feature>
<feature type="binding site" evidence="7">
    <location>
        <position position="215"/>
    </location>
    <ligand>
        <name>Mg(2+)</name>
        <dbReference type="ChEBI" id="CHEBI:18420"/>
        <label>1</label>
    </ligand>
</feature>
<feature type="domain" description="Endonuclease/exonuclease/phosphatase" evidence="11">
    <location>
        <begin position="64"/>
        <end position="310"/>
    </location>
</feature>
<dbReference type="EC" id="3.1.21.-" evidence="9"/>
<dbReference type="EMBL" id="LDAU01000173">
    <property type="protein sequence ID" value="KRX01246.1"/>
    <property type="molecule type" value="Genomic_DNA"/>
</dbReference>
<dbReference type="PROSITE" id="PS51435">
    <property type="entry name" value="AP_NUCLEASE_F1_4"/>
    <property type="match status" value="1"/>
</dbReference>
<dbReference type="CDD" id="cd09087">
    <property type="entry name" value="Ape1-like_AP-endo"/>
    <property type="match status" value="1"/>
</dbReference>
<keyword evidence="4" id="KW-0378">Hydrolase</keyword>
<comment type="similarity">
    <text evidence="2 9">Belongs to the DNA repair enzymes AP/ExoA family.</text>
</comment>
<keyword evidence="12" id="KW-0540">Nuclease</keyword>
<keyword evidence="7" id="KW-0464">Manganese</keyword>
<dbReference type="AlphaFoldDB" id="A0A0V0QGD5"/>
<evidence type="ECO:0000256" key="10">
    <source>
        <dbReference type="SAM" id="MobiDB-lite"/>
    </source>
</evidence>
<dbReference type="PANTHER" id="PTHR22748:SF6">
    <property type="entry name" value="DNA-(APURINIC OR APYRIMIDINIC SITE) ENDONUCLEASE"/>
    <property type="match status" value="1"/>
</dbReference>
<evidence type="ECO:0000256" key="5">
    <source>
        <dbReference type="ARBA" id="ARBA00022842"/>
    </source>
</evidence>
<dbReference type="Gene3D" id="3.60.10.10">
    <property type="entry name" value="Endonuclease/exonuclease/phosphatase"/>
    <property type="match status" value="1"/>
</dbReference>
<feature type="binding site" evidence="7">
    <location>
        <position position="95"/>
    </location>
    <ligand>
        <name>Mg(2+)</name>
        <dbReference type="ChEBI" id="CHEBI:18420"/>
        <label>1</label>
    </ligand>
</feature>
<dbReference type="PANTHER" id="PTHR22748">
    <property type="entry name" value="AP ENDONUCLEASE"/>
    <property type="match status" value="1"/>
</dbReference>
<dbReference type="PROSITE" id="PS00727">
    <property type="entry name" value="AP_NUCLEASE_F1_2"/>
    <property type="match status" value="1"/>
</dbReference>
<accession>A0A0V0QGD5</accession>
<feature type="region of interest" description="Disordered" evidence="10">
    <location>
        <begin position="1"/>
        <end position="52"/>
    </location>
</feature>
<keyword evidence="3 7" id="KW-0479">Metal-binding</keyword>
<evidence type="ECO:0000256" key="7">
    <source>
        <dbReference type="PIRSR" id="PIRSR604808-2"/>
    </source>
</evidence>
<evidence type="ECO:0000256" key="8">
    <source>
        <dbReference type="PIRSR" id="PIRSR604808-3"/>
    </source>
</evidence>
<organism evidence="12 13">
    <name type="scientific">Pseudocohnilembus persalinus</name>
    <name type="common">Ciliate</name>
    <dbReference type="NCBI Taxonomy" id="266149"/>
    <lineage>
        <taxon>Eukaryota</taxon>
        <taxon>Sar</taxon>
        <taxon>Alveolata</taxon>
        <taxon>Ciliophora</taxon>
        <taxon>Intramacronucleata</taxon>
        <taxon>Oligohymenophorea</taxon>
        <taxon>Scuticociliatia</taxon>
        <taxon>Philasterida</taxon>
        <taxon>Pseudocohnilembidae</taxon>
        <taxon>Pseudocohnilembus</taxon>
    </lineage>
</organism>
<keyword evidence="13" id="KW-1185">Reference proteome</keyword>
<comment type="caution">
    <text evidence="12">The sequence shown here is derived from an EMBL/GenBank/DDBJ whole genome shotgun (WGS) entry which is preliminary data.</text>
</comment>
<feature type="binding site" evidence="7">
    <location>
        <position position="66"/>
    </location>
    <ligand>
        <name>Mg(2+)</name>
        <dbReference type="ChEBI" id="CHEBI:18420"/>
        <label>1</label>
    </ligand>
</feature>
<dbReference type="InterPro" id="IPR005135">
    <property type="entry name" value="Endo/exonuclease/phosphatase"/>
</dbReference>
<proteinExistence type="inferred from homology"/>
<feature type="site" description="Transition state stabilizer" evidence="8">
    <location>
        <position position="215"/>
    </location>
</feature>
<feature type="binding site" evidence="7">
    <location>
        <position position="213"/>
    </location>
    <ligand>
        <name>Mg(2+)</name>
        <dbReference type="ChEBI" id="CHEBI:18420"/>
        <label>1</label>
    </ligand>
</feature>
<evidence type="ECO:0000256" key="1">
    <source>
        <dbReference type="ARBA" id="ARBA00001936"/>
    </source>
</evidence>
<dbReference type="NCBIfam" id="TIGR00633">
    <property type="entry name" value="xth"/>
    <property type="match status" value="1"/>
</dbReference>
<dbReference type="FunCoup" id="A0A0V0QGD5">
    <property type="interactions" value="12"/>
</dbReference>
<evidence type="ECO:0000313" key="12">
    <source>
        <dbReference type="EMBL" id="KRX01246.1"/>
    </source>
</evidence>
<dbReference type="GO" id="GO:0046872">
    <property type="term" value="F:metal ion binding"/>
    <property type="evidence" value="ECO:0007669"/>
    <property type="project" value="UniProtKB-KW"/>
</dbReference>
<feature type="active site" description="Proton acceptor" evidence="6">
    <location>
        <position position="310"/>
    </location>
</feature>
<feature type="binding site" evidence="7">
    <location>
        <position position="309"/>
    </location>
    <ligand>
        <name>Mg(2+)</name>
        <dbReference type="ChEBI" id="CHEBI:18420"/>
        <label>2</label>
    </ligand>
</feature>
<dbReference type="OMA" id="WWSYRGR"/>
<evidence type="ECO:0000256" key="3">
    <source>
        <dbReference type="ARBA" id="ARBA00022723"/>
    </source>
</evidence>
<feature type="site" description="Interaction with DNA substrate" evidence="8">
    <location>
        <position position="310"/>
    </location>
</feature>
<dbReference type="InterPro" id="IPR020848">
    <property type="entry name" value="AP_endonuclease_F1_CS"/>
</dbReference>
<dbReference type="InterPro" id="IPR004808">
    <property type="entry name" value="AP_endonuc_1"/>
</dbReference>
<feature type="site" description="Important for catalytic activity" evidence="8">
    <location>
        <position position="284"/>
    </location>
</feature>
<reference evidence="12 13" key="1">
    <citation type="journal article" date="2015" name="Sci. Rep.">
        <title>Genome of the facultative scuticociliatosis pathogen Pseudocohnilembus persalinus provides insight into its virulence through horizontal gene transfer.</title>
        <authorList>
            <person name="Xiong J."/>
            <person name="Wang G."/>
            <person name="Cheng J."/>
            <person name="Tian M."/>
            <person name="Pan X."/>
            <person name="Warren A."/>
            <person name="Jiang C."/>
            <person name="Yuan D."/>
            <person name="Miao W."/>
        </authorList>
    </citation>
    <scope>NUCLEOTIDE SEQUENCE [LARGE SCALE GENOMIC DNA]</scope>
    <source>
        <strain evidence="12">36N120E</strain>
    </source>
</reference>
<keyword evidence="9" id="KW-0227">DNA damage</keyword>
<keyword evidence="5 7" id="KW-0460">Magnesium</keyword>
<dbReference type="Pfam" id="PF03372">
    <property type="entry name" value="Exo_endo_phos"/>
    <property type="match status" value="1"/>
</dbReference>
<dbReference type="InParanoid" id="A0A0V0QGD5"/>
<keyword evidence="12" id="KW-0269">Exonuclease</keyword>
<dbReference type="SUPFAM" id="SSF56219">
    <property type="entry name" value="DNase I-like"/>
    <property type="match status" value="1"/>
</dbReference>
<dbReference type="InterPro" id="IPR036691">
    <property type="entry name" value="Endo/exonu/phosph_ase_sf"/>
</dbReference>
<dbReference type="GO" id="GO:0008081">
    <property type="term" value="F:phosphoric diester hydrolase activity"/>
    <property type="evidence" value="ECO:0007669"/>
    <property type="project" value="TreeGrafter"/>
</dbReference>
<evidence type="ECO:0000313" key="13">
    <source>
        <dbReference type="Proteomes" id="UP000054937"/>
    </source>
</evidence>
<dbReference type="GO" id="GO:0006284">
    <property type="term" value="P:base-excision repair"/>
    <property type="evidence" value="ECO:0007669"/>
    <property type="project" value="TreeGrafter"/>
</dbReference>
<dbReference type="Proteomes" id="UP000054937">
    <property type="component" value="Unassembled WGS sequence"/>
</dbReference>
<name>A0A0V0QGD5_PSEPJ</name>
<comment type="cofactor">
    <cofactor evidence="7 9">
        <name>Mg(2+)</name>
        <dbReference type="ChEBI" id="CHEBI:18420"/>
    </cofactor>
    <cofactor evidence="7 9">
        <name>Mn(2+)</name>
        <dbReference type="ChEBI" id="CHEBI:29035"/>
    </cofactor>
    <text evidence="7 9">Probably binds two magnesium or manganese ions per subunit.</text>
</comment>
<dbReference type="GO" id="GO:0008311">
    <property type="term" value="F:double-stranded DNA 3'-5' DNA exonuclease activity"/>
    <property type="evidence" value="ECO:0007669"/>
    <property type="project" value="UniProtKB-EC"/>
</dbReference>
<comment type="cofactor">
    <cofactor evidence="1">
        <name>Mn(2+)</name>
        <dbReference type="ChEBI" id="CHEBI:29035"/>
    </cofactor>
</comment>
<evidence type="ECO:0000256" key="4">
    <source>
        <dbReference type="ARBA" id="ARBA00022801"/>
    </source>
</evidence>
<dbReference type="GO" id="GO:0003677">
    <property type="term" value="F:DNA binding"/>
    <property type="evidence" value="ECO:0007669"/>
    <property type="project" value="InterPro"/>
</dbReference>
<sequence>MPPKKNTKTKKQAEDLVEANKITQKNLKKEEPVKNNTSIPAGTGHHSDPLGDGKFSKKVIEISTWNLNGIRACNKNSEFVNYLKKKSPDVICLNETKIDATNFAKEKVTELIPKDYKQYWNFCKPPQKGYAGTAILSKVAPISVIYDLNIPKHDQEGRTTTLEFENFYLVACYVPNAGEGLKRLDYRTKEWDSDFQNFLNTLRKKKATILCGDLNVAHTEIDLAKPKGNEKTPGFTPEERAGFDRYLKMGWVDTFRHFYPEEKKWSFWSYRTGGRAKNIGWRLDYFVIDKEHIAAVKDSQINDTVFGSDHCPLELTLELQKL</sequence>
<evidence type="ECO:0000256" key="9">
    <source>
        <dbReference type="RuleBase" id="RU362131"/>
    </source>
</evidence>
<protein>
    <recommendedName>
        <fullName evidence="9">DNA repair nuclease/redox regulator APEX1</fullName>
        <shortName evidence="9">APEN</shortName>
        <shortName evidence="9">REF-1</shortName>
        <ecNumber evidence="9">3.1.11.2</ecNumber>
        <ecNumber evidence="9">3.1.21.-</ecNumber>
    </recommendedName>
    <alternativeName>
        <fullName evidence="9">APEX nuclease</fullName>
    </alternativeName>
    <alternativeName>
        <fullName evidence="9">Apurinic-apyrimidinic endonuclease 1</fullName>
    </alternativeName>
    <alternativeName>
        <fullName evidence="9">Redox factor-1</fullName>
    </alternativeName>
    <component>
        <recommendedName>
            <fullName evidence="9">DNA repair nuclease/redox regulator APEX1, mitochondrial</fullName>
        </recommendedName>
    </component>
</protein>